<name>A0A4S8HTJ9_9BACT</name>
<keyword evidence="3" id="KW-1185">Reference proteome</keyword>
<organism evidence="2 3">
    <name type="scientific">Niastella caeni</name>
    <dbReference type="NCBI Taxonomy" id="2569763"/>
    <lineage>
        <taxon>Bacteria</taxon>
        <taxon>Pseudomonadati</taxon>
        <taxon>Bacteroidota</taxon>
        <taxon>Chitinophagia</taxon>
        <taxon>Chitinophagales</taxon>
        <taxon>Chitinophagaceae</taxon>
        <taxon>Niastella</taxon>
    </lineage>
</organism>
<evidence type="ECO:0000313" key="3">
    <source>
        <dbReference type="Proteomes" id="UP000306918"/>
    </source>
</evidence>
<gene>
    <name evidence="2" type="ORF">FAM09_16945</name>
</gene>
<dbReference type="AlphaFoldDB" id="A0A4S8HTJ9"/>
<keyword evidence="1" id="KW-0732">Signal</keyword>
<feature type="signal peptide" evidence="1">
    <location>
        <begin position="1"/>
        <end position="18"/>
    </location>
</feature>
<evidence type="ECO:0000313" key="2">
    <source>
        <dbReference type="EMBL" id="THU38361.1"/>
    </source>
</evidence>
<comment type="caution">
    <text evidence="2">The sequence shown here is derived from an EMBL/GenBank/DDBJ whole genome shotgun (WGS) entry which is preliminary data.</text>
</comment>
<protein>
    <recommendedName>
        <fullName evidence="4">WG repeat-containing protein</fullName>
    </recommendedName>
</protein>
<dbReference type="PANTHER" id="PTHR37841:SF1">
    <property type="entry name" value="DUF3298 DOMAIN-CONTAINING PROTEIN"/>
    <property type="match status" value="1"/>
</dbReference>
<dbReference type="OrthoDB" id="623514at2"/>
<feature type="chain" id="PRO_5020651724" description="WG repeat-containing protein" evidence="1">
    <location>
        <begin position="19"/>
        <end position="405"/>
    </location>
</feature>
<dbReference type="RefSeq" id="WP_136578317.1">
    <property type="nucleotide sequence ID" value="NZ_STFF01000004.1"/>
</dbReference>
<proteinExistence type="predicted"/>
<dbReference type="Pfam" id="PF14903">
    <property type="entry name" value="WG_beta_rep"/>
    <property type="match status" value="3"/>
</dbReference>
<evidence type="ECO:0000256" key="1">
    <source>
        <dbReference type="SAM" id="SignalP"/>
    </source>
</evidence>
<sequence>MKALVYLCLMLCTLAGTAQTTLYPYSDGKLWGLTNANRDVITPPQFDTIDFFYGSTAILAVKNKKYGTIGRDGKTRIDFTYDKIIELPEGLGLGAQKGKYLLLNLETNKLVSPAAYDTLNEYCRCEEKLFIATRGGKKVIISGITGKQAGQTAYDQARFYNRKEGSRAIVKTGGKYGLIDTKTGAPVIPVKYDKLEVTYRNYKDVVQVTAKGKTQYLDFDGKPVAEEPRPETGEEETVMGLGVVEAPADEDYGKDLYVYNLGNNNWKLTIENRSNGGAKVFQTFNVQGYTSVTKMAYRNWDSQMPAIIKAIKDGKAGIIGLKGDVLVPFEYDNIEEAEGESYYRTTKDNKVGVLKNNLAELRKPVLKRVVKEEYRFNAYLVELPNGQRGYMDQKTGKIYIPGIEE</sequence>
<dbReference type="Proteomes" id="UP000306918">
    <property type="component" value="Unassembled WGS sequence"/>
</dbReference>
<dbReference type="PANTHER" id="PTHR37841">
    <property type="entry name" value="GLR2918 PROTEIN"/>
    <property type="match status" value="1"/>
</dbReference>
<dbReference type="InterPro" id="IPR032774">
    <property type="entry name" value="WG_beta_rep"/>
</dbReference>
<dbReference type="EMBL" id="STFF01000004">
    <property type="protein sequence ID" value="THU38361.1"/>
    <property type="molecule type" value="Genomic_DNA"/>
</dbReference>
<evidence type="ECO:0008006" key="4">
    <source>
        <dbReference type="Google" id="ProtNLM"/>
    </source>
</evidence>
<reference evidence="2 3" key="1">
    <citation type="submission" date="2019-04" db="EMBL/GenBank/DDBJ databases">
        <title>Niastella caeni sp. nov., isolated from activated sludge.</title>
        <authorList>
            <person name="Sheng M."/>
        </authorList>
    </citation>
    <scope>NUCLEOTIDE SEQUENCE [LARGE SCALE GENOMIC DNA]</scope>
    <source>
        <strain evidence="2 3">HX-2-15</strain>
    </source>
</reference>
<accession>A0A4S8HTJ9</accession>